<organism evidence="1 2">
    <name type="scientific">Phytohabitans kaempferiae</name>
    <dbReference type="NCBI Taxonomy" id="1620943"/>
    <lineage>
        <taxon>Bacteria</taxon>
        <taxon>Bacillati</taxon>
        <taxon>Actinomycetota</taxon>
        <taxon>Actinomycetes</taxon>
        <taxon>Micromonosporales</taxon>
        <taxon>Micromonosporaceae</taxon>
    </lineage>
</organism>
<reference evidence="1 2" key="1">
    <citation type="submission" date="2024-09" db="EMBL/GenBank/DDBJ databases">
        <authorList>
            <person name="Sun Q."/>
            <person name="Mori K."/>
        </authorList>
    </citation>
    <scope>NUCLEOTIDE SEQUENCE [LARGE SCALE GENOMIC DNA]</scope>
    <source>
        <strain evidence="1 2">TBRC 3947</strain>
    </source>
</reference>
<evidence type="ECO:0000313" key="2">
    <source>
        <dbReference type="Proteomes" id="UP001589867"/>
    </source>
</evidence>
<evidence type="ECO:0008006" key="3">
    <source>
        <dbReference type="Google" id="ProtNLM"/>
    </source>
</evidence>
<name>A0ABV6M6T2_9ACTN</name>
<protein>
    <recommendedName>
        <fullName evidence="3">Tat pathway signal protein</fullName>
    </recommendedName>
</protein>
<sequence length="443" mass="47719">MTVRVDRVPTVLEAELRRRRWSREDAARELTRAARDLGIVGGWSLSLRQLDRWLSGEVRIPRGVACRVAEHVFGRPIEVLLGPVRPVSADPESEAPVAPATVGEFVVRSGEASRDHAAMAAAGAVAPATLEQLHAEVRRLAHAYASTPPLGLLSQLMRTRDLAYELLSHTRRPSQLSELYLVAGQVCGLAATTAFDLGHRDAAEDHGRAAWTYGDLIDHPALRAYARGVQATIAFWSGRPGEGLRYVNSGLTFAHGPAAVRLHAIGARAYAMLGAAGDARQALRLAMETADRGERGDEMTDEVGGEFAFGRPRFALCAGAVNITLGDGRSAAHAAGEALRLYGQTSAEQKRWAVHYGAWMDLATAHALQDNLDGAAEALAPALRLDKERRTARLAQRLVMLRATVDRSRYRGSAVAHEVSSAIDDFNACSLAWSVRQALPAGS</sequence>
<dbReference type="Proteomes" id="UP001589867">
    <property type="component" value="Unassembled WGS sequence"/>
</dbReference>
<proteinExistence type="predicted"/>
<comment type="caution">
    <text evidence="1">The sequence shown here is derived from an EMBL/GenBank/DDBJ whole genome shotgun (WGS) entry which is preliminary data.</text>
</comment>
<gene>
    <name evidence="1" type="ORF">ACFFIA_21555</name>
</gene>
<evidence type="ECO:0000313" key="1">
    <source>
        <dbReference type="EMBL" id="MFC0530254.1"/>
    </source>
</evidence>
<dbReference type="RefSeq" id="WP_377253415.1">
    <property type="nucleotide sequence ID" value="NZ_JBHLUH010000042.1"/>
</dbReference>
<keyword evidence="2" id="KW-1185">Reference proteome</keyword>
<dbReference type="EMBL" id="JBHLUH010000042">
    <property type="protein sequence ID" value="MFC0530254.1"/>
    <property type="molecule type" value="Genomic_DNA"/>
</dbReference>
<accession>A0ABV6M6T2</accession>